<dbReference type="EMBL" id="JAVFHQ010000120">
    <property type="protein sequence ID" value="KAK4539140.1"/>
    <property type="molecule type" value="Genomic_DNA"/>
</dbReference>
<protein>
    <recommendedName>
        <fullName evidence="5">Zn(2)-C6 fungal-type domain-containing protein</fullName>
    </recommendedName>
</protein>
<feature type="region of interest" description="Disordered" evidence="2">
    <location>
        <begin position="624"/>
        <end position="643"/>
    </location>
</feature>
<dbReference type="GO" id="GO:0000981">
    <property type="term" value="F:DNA-binding transcription factor activity, RNA polymerase II-specific"/>
    <property type="evidence" value="ECO:0007669"/>
    <property type="project" value="InterPro"/>
</dbReference>
<accession>A0AAV9J3C7</accession>
<proteinExistence type="predicted"/>
<evidence type="ECO:0000313" key="3">
    <source>
        <dbReference type="EMBL" id="KAK4539140.1"/>
    </source>
</evidence>
<dbReference type="InterPro" id="IPR001138">
    <property type="entry name" value="Zn2Cys6_DnaBD"/>
</dbReference>
<feature type="compositionally biased region" description="Basic and acidic residues" evidence="2">
    <location>
        <begin position="474"/>
        <end position="486"/>
    </location>
</feature>
<feature type="compositionally biased region" description="Basic and acidic residues" evidence="2">
    <location>
        <begin position="445"/>
        <end position="454"/>
    </location>
</feature>
<evidence type="ECO:0008006" key="5">
    <source>
        <dbReference type="Google" id="ProtNLM"/>
    </source>
</evidence>
<evidence type="ECO:0000256" key="2">
    <source>
        <dbReference type="SAM" id="MobiDB-lite"/>
    </source>
</evidence>
<comment type="caution">
    <text evidence="3">The sequence shown here is derived from an EMBL/GenBank/DDBJ whole genome shotgun (WGS) entry which is preliminary data.</text>
</comment>
<evidence type="ECO:0000313" key="4">
    <source>
        <dbReference type="Proteomes" id="UP001324427"/>
    </source>
</evidence>
<gene>
    <name evidence="3" type="ORF">LTR36_001452</name>
</gene>
<dbReference type="GO" id="GO:0008270">
    <property type="term" value="F:zinc ion binding"/>
    <property type="evidence" value="ECO:0007669"/>
    <property type="project" value="InterPro"/>
</dbReference>
<dbReference type="SUPFAM" id="SSF57701">
    <property type="entry name" value="Zn2/Cys6 DNA-binding domain"/>
    <property type="match status" value="1"/>
</dbReference>
<dbReference type="InterPro" id="IPR036864">
    <property type="entry name" value="Zn2-C6_fun-type_DNA-bd_sf"/>
</dbReference>
<reference evidence="3 4" key="1">
    <citation type="submission" date="2021-11" db="EMBL/GenBank/DDBJ databases">
        <title>Black yeast isolated from Biological Soil Crust.</title>
        <authorList>
            <person name="Kurbessoian T."/>
        </authorList>
    </citation>
    <scope>NUCLEOTIDE SEQUENCE [LARGE SCALE GENOMIC DNA]</scope>
    <source>
        <strain evidence="3 4">CCFEE 5522</strain>
    </source>
</reference>
<dbReference type="AlphaFoldDB" id="A0AAV9J3C7"/>
<feature type="region of interest" description="Disordered" evidence="2">
    <location>
        <begin position="411"/>
        <end position="488"/>
    </location>
</feature>
<evidence type="ECO:0000256" key="1">
    <source>
        <dbReference type="ARBA" id="ARBA00023242"/>
    </source>
</evidence>
<keyword evidence="4" id="KW-1185">Reference proteome</keyword>
<feature type="region of interest" description="Disordered" evidence="2">
    <location>
        <begin position="218"/>
        <end position="256"/>
    </location>
</feature>
<feature type="region of interest" description="Disordered" evidence="2">
    <location>
        <begin position="505"/>
        <end position="526"/>
    </location>
</feature>
<dbReference type="Proteomes" id="UP001324427">
    <property type="component" value="Unassembled WGS sequence"/>
</dbReference>
<organism evidence="3 4">
    <name type="scientific">Oleoguttula mirabilis</name>
    <dbReference type="NCBI Taxonomy" id="1507867"/>
    <lineage>
        <taxon>Eukaryota</taxon>
        <taxon>Fungi</taxon>
        <taxon>Dikarya</taxon>
        <taxon>Ascomycota</taxon>
        <taxon>Pezizomycotina</taxon>
        <taxon>Dothideomycetes</taxon>
        <taxon>Dothideomycetidae</taxon>
        <taxon>Mycosphaerellales</taxon>
        <taxon>Teratosphaeriaceae</taxon>
        <taxon>Oleoguttula</taxon>
    </lineage>
</organism>
<name>A0AAV9J3C7_9PEZI</name>
<feature type="region of interest" description="Disordered" evidence="2">
    <location>
        <begin position="532"/>
        <end position="551"/>
    </location>
</feature>
<keyword evidence="1" id="KW-0539">Nucleus</keyword>
<dbReference type="CDD" id="cd00067">
    <property type="entry name" value="GAL4"/>
    <property type="match status" value="1"/>
</dbReference>
<sequence length="862" mass="93512">MAFTAELPMDLPPPGYFIYRDIPAGEPIDPATTPTIFPPKDSDELFDALRGKYPHLKTHSERMRDAILEFLLEELQAEQIQRTSPTTSFGTSPTNIFDPASTTPQWQQSQSWPSISSDSISTFSSPETLGLATPTYGMSPYPQAAQMSRQYSTAASTMTTSADSTPPALESMTAVFSVCSSNQPKQRIRRKMTEAEKIEYRQRRIVKACEKCQKRKRKCDHNQPDLDNLNAKSHKQKSAATASKVKKTQHQTTTAKPAVATATLQEHDTFMDFTAFNFDDSFNTDMQLFDNFTNFFDDSVMQPDFDQYKQFDNLAGVGGETGNRAHDGRGQLRWDDSQHDWTMPDVGHGSLGIIGNMQHTTGGRNLQTPTSMNNANANEARKFDGVQRAVLNENMLLKTREHPHLLCSTINTRGQPQGIPENGRQEPNGNGMLWEHLRTGQGKIEPTHSPHGLEAEGQGSYVFDKAGRCSSGNEMERRPDTMHTDEFSLGSSVPAIRRTQKAFGTNPLSQGATSPGLPSTSVAQPSGTLFRDESAARQGRPVPTLGHSEGITRAASPSTELFMLKRRLPNAPHTSLATNQLQGTETEPRPDFIVPRDARFPGQAYQANGGAYPRLETDNCARPEAVDAGTSPAADKPTPNQSRNAISVFPSQAALSRQAGARPGPHTEVGCHDAKLRPASGSATRGPAECVDHSLADHIEVHEDRLRDTFRRRDHFGSPLASATRAATAAAAAAVAEQAAQRPGHGHSDMGSALAVLGGMLILAALLPPAHAANLALLALALASPGAGAKGTHFRARAWRFWSPVWGTLLQCTIKNSAWLGLLRVRPAEVATEALPAGCWHDGAWPGTSGEGMGRRLVGGWG</sequence>